<dbReference type="Gene3D" id="3.10.180.10">
    <property type="entry name" value="2,3-Dihydroxybiphenyl 1,2-Dioxygenase, domain 1"/>
    <property type="match status" value="1"/>
</dbReference>
<dbReference type="InterPro" id="IPR029068">
    <property type="entry name" value="Glyas_Bleomycin-R_OHBP_Dase"/>
</dbReference>
<protein>
    <recommendedName>
        <fullName evidence="3">VOC domain-containing protein</fullName>
    </recommendedName>
</protein>
<dbReference type="RefSeq" id="WP_280321627.1">
    <property type="nucleotide sequence ID" value="NZ_CP118605.1"/>
</dbReference>
<evidence type="ECO:0000313" key="1">
    <source>
        <dbReference type="EMBL" id="WGL17726.1"/>
    </source>
</evidence>
<dbReference type="SUPFAM" id="SSF54593">
    <property type="entry name" value="Glyoxalase/Bleomycin resistance protein/Dihydroxybiphenyl dioxygenase"/>
    <property type="match status" value="1"/>
</dbReference>
<keyword evidence="2" id="KW-1185">Reference proteome</keyword>
<organism evidence="1 2">
    <name type="scientific">Microbulbifer bruguierae</name>
    <dbReference type="NCBI Taxonomy" id="3029061"/>
    <lineage>
        <taxon>Bacteria</taxon>
        <taxon>Pseudomonadati</taxon>
        <taxon>Pseudomonadota</taxon>
        <taxon>Gammaproteobacteria</taxon>
        <taxon>Cellvibrionales</taxon>
        <taxon>Microbulbiferaceae</taxon>
        <taxon>Microbulbifer</taxon>
    </lineage>
</organism>
<evidence type="ECO:0000313" key="2">
    <source>
        <dbReference type="Proteomes" id="UP001236500"/>
    </source>
</evidence>
<accession>A0ABY8NFK9</accession>
<gene>
    <name evidence="1" type="ORF">PVT68_05375</name>
</gene>
<dbReference type="EMBL" id="CP118605">
    <property type="protein sequence ID" value="WGL17726.1"/>
    <property type="molecule type" value="Genomic_DNA"/>
</dbReference>
<sequence length="118" mass="13436">MSGPAKSGAIVYSNNFIELSKFYREFFEMSVLRKTDDFVSLDKDGFNIIVHSPPFELPPLEFSAVKLFFTVSSIQEAKRKIVEFGGQAFEGEWSNPIFKVCNISDPEGNQIQLREFTL</sequence>
<name>A0ABY8NFK9_9GAMM</name>
<dbReference type="Proteomes" id="UP001236500">
    <property type="component" value="Chromosome"/>
</dbReference>
<proteinExistence type="predicted"/>
<evidence type="ECO:0008006" key="3">
    <source>
        <dbReference type="Google" id="ProtNLM"/>
    </source>
</evidence>
<reference evidence="1 2" key="1">
    <citation type="submission" date="2023-02" db="EMBL/GenBank/DDBJ databases">
        <title>Description and genomic characterization of Microbulbifer bruguierae sp. nov., isolated from the sediment of mangrove plant Bruguiera sexangula.</title>
        <authorList>
            <person name="Long M."/>
        </authorList>
    </citation>
    <scope>NUCLEOTIDE SEQUENCE [LARGE SCALE GENOMIC DNA]</scope>
    <source>
        <strain evidence="1 2">H12</strain>
    </source>
</reference>